<dbReference type="GO" id="GO:0003988">
    <property type="term" value="F:acetyl-CoA C-acyltransferase activity"/>
    <property type="evidence" value="ECO:0007669"/>
    <property type="project" value="UniProtKB-EC"/>
</dbReference>
<reference evidence="10 11" key="1">
    <citation type="submission" date="2016-06" db="EMBL/GenBank/DDBJ databases">
        <authorList>
            <person name="Kjaerup R.B."/>
            <person name="Dalgaard T.S."/>
            <person name="Juul-Madsen H.R."/>
        </authorList>
    </citation>
    <scope>NUCLEOTIDE SEQUENCE [LARGE SCALE GENOMIC DNA]</scope>
    <source>
        <strain evidence="10 11">GCSL-Mp3</strain>
    </source>
</reference>
<protein>
    <recommendedName>
        <fullName evidence="5">acetyl-CoA C-acyltransferase</fullName>
        <ecNumber evidence="5">2.3.1.16</ecNumber>
    </recommendedName>
</protein>
<dbReference type="Gene3D" id="3.40.47.10">
    <property type="match status" value="2"/>
</dbReference>
<dbReference type="GO" id="GO:0010124">
    <property type="term" value="P:phenylacetate catabolic process"/>
    <property type="evidence" value="ECO:0007669"/>
    <property type="project" value="TreeGrafter"/>
</dbReference>
<dbReference type="EC" id="2.3.1.16" evidence="5"/>
<feature type="domain" description="Thiolase C-terminal" evidence="9">
    <location>
        <begin position="261"/>
        <end position="385"/>
    </location>
</feature>
<feature type="active site" description="Proton acceptor" evidence="6">
    <location>
        <position position="372"/>
    </location>
</feature>
<evidence type="ECO:0000313" key="10">
    <source>
        <dbReference type="EMBL" id="OBU09754.1"/>
    </source>
</evidence>
<dbReference type="PANTHER" id="PTHR43853">
    <property type="entry name" value="3-KETOACYL-COA THIOLASE, PEROXISOMAL"/>
    <property type="match status" value="1"/>
</dbReference>
<gene>
    <name evidence="10" type="ORF">AYY17_18245</name>
</gene>
<evidence type="ECO:0000256" key="4">
    <source>
        <dbReference type="ARBA" id="ARBA00023315"/>
    </source>
</evidence>
<name>A0A1B8HKJ1_9GAMM</name>
<proteinExistence type="inferred from homology"/>
<comment type="similarity">
    <text evidence="2 7">Belongs to the thiolase-like superfamily. Thiolase family.</text>
</comment>
<dbReference type="SUPFAM" id="SSF53901">
    <property type="entry name" value="Thiolase-like"/>
    <property type="match status" value="2"/>
</dbReference>
<feature type="domain" description="Thiolase N-terminal" evidence="8">
    <location>
        <begin position="4"/>
        <end position="252"/>
    </location>
</feature>
<dbReference type="InterPro" id="IPR002155">
    <property type="entry name" value="Thiolase"/>
</dbReference>
<dbReference type="PROSITE" id="PS00098">
    <property type="entry name" value="THIOLASE_1"/>
    <property type="match status" value="1"/>
</dbReference>
<dbReference type="PROSITE" id="PS00737">
    <property type="entry name" value="THIOLASE_2"/>
    <property type="match status" value="1"/>
</dbReference>
<dbReference type="GO" id="GO:0005737">
    <property type="term" value="C:cytoplasm"/>
    <property type="evidence" value="ECO:0007669"/>
    <property type="project" value="UniProtKB-ARBA"/>
</dbReference>
<evidence type="ECO:0000259" key="8">
    <source>
        <dbReference type="Pfam" id="PF00108"/>
    </source>
</evidence>
<accession>A0A1B8HKJ1</accession>
<dbReference type="InterPro" id="IPR020616">
    <property type="entry name" value="Thiolase_N"/>
</dbReference>
<evidence type="ECO:0000259" key="9">
    <source>
        <dbReference type="Pfam" id="PF02803"/>
    </source>
</evidence>
<dbReference type="NCBIfam" id="NF006510">
    <property type="entry name" value="PRK08947.1"/>
    <property type="match status" value="1"/>
</dbReference>
<comment type="caution">
    <text evidence="10">The sequence shown here is derived from an EMBL/GenBank/DDBJ whole genome shotgun (WGS) entry which is preliminary data.</text>
</comment>
<keyword evidence="4 7" id="KW-0012">Acyltransferase</keyword>
<dbReference type="InterPro" id="IPR020617">
    <property type="entry name" value="Thiolase_C"/>
</dbReference>
<evidence type="ECO:0000256" key="3">
    <source>
        <dbReference type="ARBA" id="ARBA00022679"/>
    </source>
</evidence>
<comment type="pathway">
    <text evidence="1">Lipid metabolism.</text>
</comment>
<dbReference type="GO" id="GO:0006635">
    <property type="term" value="P:fatty acid beta-oxidation"/>
    <property type="evidence" value="ECO:0007669"/>
    <property type="project" value="TreeGrafter"/>
</dbReference>
<keyword evidence="3 7" id="KW-0808">Transferase</keyword>
<evidence type="ECO:0000256" key="5">
    <source>
        <dbReference type="ARBA" id="ARBA00024073"/>
    </source>
</evidence>
<evidence type="ECO:0000256" key="6">
    <source>
        <dbReference type="PIRSR" id="PIRSR000429-1"/>
    </source>
</evidence>
<evidence type="ECO:0000256" key="7">
    <source>
        <dbReference type="RuleBase" id="RU003557"/>
    </source>
</evidence>
<dbReference type="RefSeq" id="WP_067422653.1">
    <property type="nucleotide sequence ID" value="NZ_LZEX01000008.1"/>
</dbReference>
<dbReference type="InterPro" id="IPR016039">
    <property type="entry name" value="Thiolase-like"/>
</dbReference>
<dbReference type="EMBL" id="LZEX01000008">
    <property type="protein sequence ID" value="OBU09754.1"/>
    <property type="molecule type" value="Genomic_DNA"/>
</dbReference>
<organism evidence="10 11">
    <name type="scientific">Morganella psychrotolerans</name>
    <dbReference type="NCBI Taxonomy" id="368603"/>
    <lineage>
        <taxon>Bacteria</taxon>
        <taxon>Pseudomonadati</taxon>
        <taxon>Pseudomonadota</taxon>
        <taxon>Gammaproteobacteria</taxon>
        <taxon>Enterobacterales</taxon>
        <taxon>Morganellaceae</taxon>
        <taxon>Morganella</taxon>
    </lineage>
</organism>
<dbReference type="PIRSF" id="PIRSF000429">
    <property type="entry name" value="Ac-CoA_Ac_transf"/>
    <property type="match status" value="1"/>
</dbReference>
<dbReference type="Pfam" id="PF00108">
    <property type="entry name" value="Thiolase_N"/>
    <property type="match status" value="1"/>
</dbReference>
<feature type="active site" description="Proton acceptor" evidence="6">
    <location>
        <position position="342"/>
    </location>
</feature>
<evidence type="ECO:0000256" key="2">
    <source>
        <dbReference type="ARBA" id="ARBA00010982"/>
    </source>
</evidence>
<dbReference type="InterPro" id="IPR020615">
    <property type="entry name" value="Thiolase_acyl_enz_int_AS"/>
</dbReference>
<dbReference type="NCBIfam" id="TIGR01930">
    <property type="entry name" value="AcCoA-C-Actrans"/>
    <property type="match status" value="1"/>
</dbReference>
<dbReference type="FunFam" id="3.40.47.10:FF:000010">
    <property type="entry name" value="Acetyl-CoA acetyltransferase (Thiolase)"/>
    <property type="match status" value="1"/>
</dbReference>
<dbReference type="Proteomes" id="UP000092247">
    <property type="component" value="Unassembled WGS sequence"/>
</dbReference>
<dbReference type="CDD" id="cd00751">
    <property type="entry name" value="thiolase"/>
    <property type="match status" value="1"/>
</dbReference>
<dbReference type="Pfam" id="PF02803">
    <property type="entry name" value="Thiolase_C"/>
    <property type="match status" value="1"/>
</dbReference>
<dbReference type="InterPro" id="IPR050215">
    <property type="entry name" value="Thiolase-like_sf_Thiolase"/>
</dbReference>
<dbReference type="AlphaFoldDB" id="A0A1B8HKJ1"/>
<evidence type="ECO:0000313" key="11">
    <source>
        <dbReference type="Proteomes" id="UP000092247"/>
    </source>
</evidence>
<sequence length="388" mass="41107">MEKVMIVDGLRTSMGRSKSGIFRHVRAENLSAEVMNAIIKRNNINAEDIDDIIWGCVQQTGEQGFNVARNAALLTDIPQHVPAVTVNRLCGSSMQALHDAARLIQTGDGRLVLAGGVEHMGHIPMTQGIDYNPASAIHTAKASGIMGLTAEVLARQFSISRPAQDEFALRSHQRAAQAFREQKFSREIHPVSGHNPAGIPVTALRDETVRENSNLAELAALRPVFDPVNGSVTAGNSSAISDGASVMLLAGEHYAREQGLTPRAVVRSMSVVGCEPALMGYGPVPATLLALKKAGLTLNDIAVIELNEAFSAQALACLEGLGLAENYDDRVNLHGGAIALGHPLGCSGTRIITSLLTVMEQQDAQFGLATMCIGFGQGIATVIERLPG</sequence>
<dbReference type="InterPro" id="IPR020610">
    <property type="entry name" value="Thiolase_AS"/>
</dbReference>
<evidence type="ECO:0000256" key="1">
    <source>
        <dbReference type="ARBA" id="ARBA00005189"/>
    </source>
</evidence>
<dbReference type="PANTHER" id="PTHR43853:SF11">
    <property type="entry name" value="3-KETOACYL-COA THIOLASE FADA"/>
    <property type="match status" value="1"/>
</dbReference>
<dbReference type="PROSITE" id="PS00099">
    <property type="entry name" value="THIOLASE_3"/>
    <property type="match status" value="1"/>
</dbReference>
<feature type="active site" description="Acyl-thioester intermediate" evidence="6">
    <location>
        <position position="90"/>
    </location>
</feature>
<dbReference type="InterPro" id="IPR020613">
    <property type="entry name" value="Thiolase_CS"/>
</dbReference>
<dbReference type="STRING" id="368603.AYY16_17680"/>